<evidence type="ECO:0000256" key="1">
    <source>
        <dbReference type="SAM" id="SignalP"/>
    </source>
</evidence>
<accession>A0ABR1IQ66</accession>
<dbReference type="EMBL" id="JBANRG010000094">
    <property type="protein sequence ID" value="KAK7436429.1"/>
    <property type="molecule type" value="Genomic_DNA"/>
</dbReference>
<reference evidence="2 3" key="1">
    <citation type="submission" date="2024-01" db="EMBL/GenBank/DDBJ databases">
        <title>A draft genome for the cacao thread blight pathogen Marasmiellus scandens.</title>
        <authorList>
            <person name="Baruah I.K."/>
            <person name="Leung J."/>
            <person name="Bukari Y."/>
            <person name="Amoako-Attah I."/>
            <person name="Meinhardt L.W."/>
            <person name="Bailey B.A."/>
            <person name="Cohen S.P."/>
        </authorList>
    </citation>
    <scope>NUCLEOTIDE SEQUENCE [LARGE SCALE GENOMIC DNA]</scope>
    <source>
        <strain evidence="2 3">GH-19</strain>
    </source>
</reference>
<feature type="signal peptide" evidence="1">
    <location>
        <begin position="1"/>
        <end position="27"/>
    </location>
</feature>
<evidence type="ECO:0000313" key="2">
    <source>
        <dbReference type="EMBL" id="KAK7436429.1"/>
    </source>
</evidence>
<proteinExistence type="predicted"/>
<comment type="caution">
    <text evidence="2">The sequence shown here is derived from an EMBL/GenBank/DDBJ whole genome shotgun (WGS) entry which is preliminary data.</text>
</comment>
<feature type="chain" id="PRO_5046578142" evidence="1">
    <location>
        <begin position="28"/>
        <end position="143"/>
    </location>
</feature>
<keyword evidence="1" id="KW-0732">Signal</keyword>
<keyword evidence="3" id="KW-1185">Reference proteome</keyword>
<evidence type="ECO:0000313" key="3">
    <source>
        <dbReference type="Proteomes" id="UP001498398"/>
    </source>
</evidence>
<organism evidence="2 3">
    <name type="scientific">Marasmiellus scandens</name>
    <dbReference type="NCBI Taxonomy" id="2682957"/>
    <lineage>
        <taxon>Eukaryota</taxon>
        <taxon>Fungi</taxon>
        <taxon>Dikarya</taxon>
        <taxon>Basidiomycota</taxon>
        <taxon>Agaricomycotina</taxon>
        <taxon>Agaricomycetes</taxon>
        <taxon>Agaricomycetidae</taxon>
        <taxon>Agaricales</taxon>
        <taxon>Marasmiineae</taxon>
        <taxon>Omphalotaceae</taxon>
        <taxon>Marasmiellus</taxon>
    </lineage>
</organism>
<name>A0ABR1IQ66_9AGAR</name>
<dbReference type="Proteomes" id="UP001498398">
    <property type="component" value="Unassembled WGS sequence"/>
</dbReference>
<protein>
    <submittedName>
        <fullName evidence="2">Uncharacterized protein</fullName>
    </submittedName>
</protein>
<sequence>MFSPATICTKIIVLSFILCTSFVPVHATAHSPRNKDASPALTACTSPQFTGTCLGIPMVGDACVEFSGDLAALDNNLSSIRIQTQGFICTLFSQTHCATAAPANSQDEVGLVSGTYPSLTSITGIAGPQNFDNRARSLSCSVV</sequence>
<gene>
    <name evidence="2" type="ORF">VKT23_019141</name>
</gene>